<keyword evidence="8 10" id="KW-0411">Iron-sulfur</keyword>
<keyword evidence="2 10" id="KW-0004">4Fe-4S</keyword>
<dbReference type="RefSeq" id="WP_012175927.1">
    <property type="nucleotide sequence ID" value="NC_009943.1"/>
</dbReference>
<dbReference type="GO" id="GO:0046872">
    <property type="term" value="F:metal ion binding"/>
    <property type="evidence" value="ECO:0007669"/>
    <property type="project" value="UniProtKB-KW"/>
</dbReference>
<dbReference type="InterPro" id="IPR050395">
    <property type="entry name" value="4Fe4S_Ferredoxin_RnfB"/>
</dbReference>
<evidence type="ECO:0000259" key="11">
    <source>
        <dbReference type="PROSITE" id="PS51379"/>
    </source>
</evidence>
<dbReference type="Proteomes" id="UP000008561">
    <property type="component" value="Chromosome"/>
</dbReference>
<dbReference type="GO" id="GO:0022900">
    <property type="term" value="P:electron transport chain"/>
    <property type="evidence" value="ECO:0007669"/>
    <property type="project" value="UniProtKB-UniRule"/>
</dbReference>
<dbReference type="Pfam" id="PF14691">
    <property type="entry name" value="Fer4_20"/>
    <property type="match status" value="1"/>
</dbReference>
<feature type="binding site" evidence="10">
    <location>
        <position position="139"/>
    </location>
    <ligand>
        <name>[4Fe-4S] cluster</name>
        <dbReference type="ChEBI" id="CHEBI:49883"/>
        <label>2</label>
    </ligand>
</feature>
<keyword evidence="10" id="KW-1003">Cell membrane</keyword>
<evidence type="ECO:0000256" key="7">
    <source>
        <dbReference type="ARBA" id="ARBA00023004"/>
    </source>
</evidence>
<feature type="region of interest" description="Hydrophobic" evidence="10">
    <location>
        <begin position="1"/>
        <end position="28"/>
    </location>
</feature>
<keyword evidence="9 10" id="KW-0472">Membrane</keyword>
<feature type="domain" description="4Fe-4S" evidence="12">
    <location>
        <begin position="34"/>
        <end position="93"/>
    </location>
</feature>
<comment type="subunit">
    <text evidence="10">The complex is composed of six subunits: RnfA, RnfB, RnfC, RnfD, RnfE and RnfG.</text>
</comment>
<dbReference type="Pfam" id="PF07992">
    <property type="entry name" value="Pyr_redox_2"/>
    <property type="match status" value="1"/>
</dbReference>
<dbReference type="PRINTS" id="PR00368">
    <property type="entry name" value="FADPNR"/>
</dbReference>
<evidence type="ECO:0000313" key="14">
    <source>
        <dbReference type="Proteomes" id="UP000008561"/>
    </source>
</evidence>
<evidence type="ECO:0000256" key="4">
    <source>
        <dbReference type="ARBA" id="ARBA00022737"/>
    </source>
</evidence>
<dbReference type="HAMAP" id="MF_00463">
    <property type="entry name" value="RsxB_RnfB"/>
    <property type="match status" value="1"/>
</dbReference>
<name>A8ZW81_DESOH</name>
<dbReference type="InterPro" id="IPR017900">
    <property type="entry name" value="4Fe4S_Fe_S_CS"/>
</dbReference>
<gene>
    <name evidence="10" type="primary">rnfB</name>
    <name evidence="13" type="ordered locus">Dole_2511</name>
</gene>
<organism evidence="13 14">
    <name type="scientific">Desulfosudis oleivorans (strain DSM 6200 / JCM 39069 / Hxd3)</name>
    <name type="common">Desulfococcus oleovorans</name>
    <dbReference type="NCBI Taxonomy" id="96561"/>
    <lineage>
        <taxon>Bacteria</taxon>
        <taxon>Pseudomonadati</taxon>
        <taxon>Thermodesulfobacteriota</taxon>
        <taxon>Desulfobacteria</taxon>
        <taxon>Desulfobacterales</taxon>
        <taxon>Desulfosudaceae</taxon>
        <taxon>Desulfosudis</taxon>
    </lineage>
</organism>
<feature type="binding site" evidence="10">
    <location>
        <position position="173"/>
    </location>
    <ligand>
        <name>[4Fe-4S] cluster</name>
        <dbReference type="ChEBI" id="CHEBI:49883"/>
        <label>3</label>
    </ligand>
</feature>
<dbReference type="GO" id="GO:0005886">
    <property type="term" value="C:plasma membrane"/>
    <property type="evidence" value="ECO:0007669"/>
    <property type="project" value="UniProtKB-SubCell"/>
</dbReference>
<evidence type="ECO:0000259" key="12">
    <source>
        <dbReference type="PROSITE" id="PS51656"/>
    </source>
</evidence>
<dbReference type="InterPro" id="IPR010207">
    <property type="entry name" value="Elect_transpt_cplx_RnfB/RsxB"/>
</dbReference>
<keyword evidence="10" id="KW-0997">Cell inner membrane</keyword>
<accession>A8ZW81</accession>
<comment type="function">
    <text evidence="10">Part of a membrane-bound complex that couples electron transfer with translocation of ions across the membrane.</text>
</comment>
<dbReference type="InterPro" id="IPR017896">
    <property type="entry name" value="4Fe4S_Fe-S-bd"/>
</dbReference>
<dbReference type="SUPFAM" id="SSF54862">
    <property type="entry name" value="4Fe-4S ferredoxins"/>
    <property type="match status" value="1"/>
</dbReference>
<dbReference type="eggNOG" id="COG2878">
    <property type="taxonomic scope" value="Bacteria"/>
</dbReference>
<dbReference type="EMBL" id="CP000859">
    <property type="protein sequence ID" value="ABW68315.1"/>
    <property type="molecule type" value="Genomic_DNA"/>
</dbReference>
<evidence type="ECO:0000256" key="6">
    <source>
        <dbReference type="ARBA" id="ARBA00022982"/>
    </source>
</evidence>
<feature type="binding site" evidence="10">
    <location>
        <position position="179"/>
    </location>
    <ligand>
        <name>[4Fe-4S] cluster</name>
        <dbReference type="ChEBI" id="CHEBI:49883"/>
        <label>3</label>
    </ligand>
</feature>
<proteinExistence type="inferred from homology"/>
<evidence type="ECO:0000313" key="13">
    <source>
        <dbReference type="EMBL" id="ABW68315.1"/>
    </source>
</evidence>
<evidence type="ECO:0000256" key="3">
    <source>
        <dbReference type="ARBA" id="ARBA00022723"/>
    </source>
</evidence>
<dbReference type="InterPro" id="IPR028261">
    <property type="entry name" value="DPD_II"/>
</dbReference>
<dbReference type="SUPFAM" id="SSF51905">
    <property type="entry name" value="FAD/NAD(P)-binding domain"/>
    <property type="match status" value="1"/>
</dbReference>
<keyword evidence="7 10" id="KW-0408">Iron</keyword>
<dbReference type="PROSITE" id="PS51379">
    <property type="entry name" value="4FE4S_FER_2"/>
    <property type="match status" value="2"/>
</dbReference>
<dbReference type="EC" id="7.-.-.-" evidence="10"/>
<dbReference type="GO" id="GO:0009055">
    <property type="term" value="F:electron transfer activity"/>
    <property type="evidence" value="ECO:0007669"/>
    <property type="project" value="InterPro"/>
</dbReference>
<dbReference type="HOGENOM" id="CLU_000422_3_4_7"/>
<keyword evidence="1 10" id="KW-0813">Transport</keyword>
<evidence type="ECO:0000256" key="10">
    <source>
        <dbReference type="HAMAP-Rule" id="MF_00463"/>
    </source>
</evidence>
<feature type="binding site" evidence="10">
    <location>
        <position position="76"/>
    </location>
    <ligand>
        <name>[4Fe-4S] cluster</name>
        <dbReference type="ChEBI" id="CHEBI:49883"/>
        <label>1</label>
    </ligand>
</feature>
<evidence type="ECO:0000256" key="2">
    <source>
        <dbReference type="ARBA" id="ARBA00022485"/>
    </source>
</evidence>
<comment type="cofactor">
    <cofactor evidence="10">
        <name>[4Fe-4S] cluster</name>
        <dbReference type="ChEBI" id="CHEBI:49883"/>
    </cofactor>
    <text evidence="10">Binds 3 [4Fe-4S] clusters.</text>
</comment>
<dbReference type="Gene3D" id="3.50.50.60">
    <property type="entry name" value="FAD/NAD(P)-binding domain"/>
    <property type="match status" value="2"/>
</dbReference>
<keyword evidence="4 10" id="KW-0677">Repeat</keyword>
<dbReference type="eggNOG" id="COG0493">
    <property type="taxonomic scope" value="Bacteria"/>
</dbReference>
<dbReference type="PROSITE" id="PS00198">
    <property type="entry name" value="4FE4S_FER_1"/>
    <property type="match status" value="1"/>
</dbReference>
<dbReference type="GO" id="GO:0051539">
    <property type="term" value="F:4 iron, 4 sulfur cluster binding"/>
    <property type="evidence" value="ECO:0007669"/>
    <property type="project" value="UniProtKB-UniRule"/>
</dbReference>
<dbReference type="InterPro" id="IPR007202">
    <property type="entry name" value="4Fe-4S_dom"/>
</dbReference>
<feature type="binding site" evidence="10">
    <location>
        <position position="143"/>
    </location>
    <ligand>
        <name>[4Fe-4S] cluster</name>
        <dbReference type="ChEBI" id="CHEBI:49883"/>
        <label>2</label>
    </ligand>
</feature>
<protein>
    <recommendedName>
        <fullName evidence="10">Ion-translocating oxidoreductase complex subunit B</fullName>
        <ecNumber evidence="10">7.-.-.-</ecNumber>
    </recommendedName>
    <alternativeName>
        <fullName evidence="10">Rnf electron transport complex subunit B</fullName>
    </alternativeName>
</protein>
<dbReference type="Pfam" id="PF13450">
    <property type="entry name" value="NAD_binding_8"/>
    <property type="match status" value="1"/>
</dbReference>
<feature type="binding site" evidence="10">
    <location>
        <position position="183"/>
    </location>
    <ligand>
        <name>[4Fe-4S] cluster</name>
        <dbReference type="ChEBI" id="CHEBI:49883"/>
        <label>2</label>
    </ligand>
</feature>
<dbReference type="PANTHER" id="PTHR43560">
    <property type="entry name" value="ION-TRANSLOCATING OXIDOREDUCTASE COMPLEX SUBUNIT B"/>
    <property type="match status" value="1"/>
</dbReference>
<feature type="binding site" evidence="10">
    <location>
        <position position="176"/>
    </location>
    <ligand>
        <name>[4Fe-4S] cluster</name>
        <dbReference type="ChEBI" id="CHEBI:49883"/>
        <label>3</label>
    </ligand>
</feature>
<comment type="caution">
    <text evidence="10">Lacks conserved residue(s) required for the propagation of feature annotation.</text>
</comment>
<evidence type="ECO:0000256" key="5">
    <source>
        <dbReference type="ARBA" id="ARBA00022967"/>
    </source>
</evidence>
<dbReference type="Pfam" id="PF12838">
    <property type="entry name" value="Fer4_7"/>
    <property type="match status" value="1"/>
</dbReference>
<feature type="binding site" evidence="10">
    <location>
        <position position="149"/>
    </location>
    <ligand>
        <name>[4Fe-4S] cluster</name>
        <dbReference type="ChEBI" id="CHEBI:49883"/>
        <label>2</label>
    </ligand>
</feature>
<dbReference type="Pfam" id="PF04060">
    <property type="entry name" value="FeS"/>
    <property type="match status" value="1"/>
</dbReference>
<comment type="subcellular location">
    <subcellularLocation>
        <location evidence="10">Cell inner membrane</location>
    </subcellularLocation>
</comment>
<dbReference type="PANTHER" id="PTHR43560:SF1">
    <property type="entry name" value="ION-TRANSLOCATING OXIDOREDUCTASE COMPLEX SUBUNIT B"/>
    <property type="match status" value="1"/>
</dbReference>
<dbReference type="KEGG" id="dol:Dole_2511"/>
<dbReference type="GO" id="GO:0016491">
    <property type="term" value="F:oxidoreductase activity"/>
    <property type="evidence" value="ECO:0007669"/>
    <property type="project" value="InterPro"/>
</dbReference>
<keyword evidence="3 10" id="KW-0479">Metal-binding</keyword>
<evidence type="ECO:0000256" key="1">
    <source>
        <dbReference type="ARBA" id="ARBA00022448"/>
    </source>
</evidence>
<keyword evidence="5 10" id="KW-1278">Translocase</keyword>
<dbReference type="InterPro" id="IPR009051">
    <property type="entry name" value="Helical_ferredxn"/>
</dbReference>
<evidence type="ECO:0000256" key="8">
    <source>
        <dbReference type="ARBA" id="ARBA00023014"/>
    </source>
</evidence>
<dbReference type="PROSITE" id="PS51656">
    <property type="entry name" value="4FE4S"/>
    <property type="match status" value="1"/>
</dbReference>
<dbReference type="AlphaFoldDB" id="A8ZW81"/>
<dbReference type="NCBIfam" id="TIGR01944">
    <property type="entry name" value="rnfB"/>
    <property type="match status" value="1"/>
</dbReference>
<feature type="binding site" evidence="10">
    <location>
        <position position="153"/>
    </location>
    <ligand>
        <name>[4Fe-4S] cluster</name>
        <dbReference type="ChEBI" id="CHEBI:49883"/>
        <label>3</label>
    </ligand>
</feature>
<feature type="binding site" evidence="10">
    <location>
        <position position="59"/>
    </location>
    <ligand>
        <name>[4Fe-4S] cluster</name>
        <dbReference type="ChEBI" id="CHEBI:49883"/>
        <label>1</label>
    </ligand>
</feature>
<feature type="binding site" evidence="10">
    <location>
        <position position="51"/>
    </location>
    <ligand>
        <name>[4Fe-4S] cluster</name>
        <dbReference type="ChEBI" id="CHEBI:49883"/>
        <label>1</label>
    </ligand>
</feature>
<dbReference type="STRING" id="96561.Dole_2511"/>
<dbReference type="InterPro" id="IPR036188">
    <property type="entry name" value="FAD/NAD-bd_sf"/>
</dbReference>
<feature type="binding site" evidence="10">
    <location>
        <position position="54"/>
    </location>
    <ligand>
        <name>[4Fe-4S] cluster</name>
        <dbReference type="ChEBI" id="CHEBI:49883"/>
        <label>1</label>
    </ligand>
</feature>
<feature type="domain" description="4Fe-4S ferredoxin-type" evidence="11">
    <location>
        <begin position="164"/>
        <end position="193"/>
    </location>
</feature>
<reference evidence="13 14" key="1">
    <citation type="submission" date="2007-10" db="EMBL/GenBank/DDBJ databases">
        <title>Complete sequence of Desulfococcus oleovorans Hxd3.</title>
        <authorList>
            <consortium name="US DOE Joint Genome Institute"/>
            <person name="Copeland A."/>
            <person name="Lucas S."/>
            <person name="Lapidus A."/>
            <person name="Barry K."/>
            <person name="Glavina del Rio T."/>
            <person name="Dalin E."/>
            <person name="Tice H."/>
            <person name="Pitluck S."/>
            <person name="Kiss H."/>
            <person name="Brettin T."/>
            <person name="Bruce D."/>
            <person name="Detter J.C."/>
            <person name="Han C."/>
            <person name="Schmutz J."/>
            <person name="Larimer F."/>
            <person name="Land M."/>
            <person name="Hauser L."/>
            <person name="Kyrpides N."/>
            <person name="Kim E."/>
            <person name="Wawrik B."/>
            <person name="Richardson P."/>
        </authorList>
    </citation>
    <scope>NUCLEOTIDE SEQUENCE [LARGE SCALE GENOMIC DNA]</scope>
    <source>
        <strain evidence="14">DSM 6200 / JCM 39069 / Hxd3</strain>
    </source>
</reference>
<feature type="domain" description="4Fe-4S ferredoxin-type" evidence="11">
    <location>
        <begin position="134"/>
        <end position="163"/>
    </location>
</feature>
<comment type="similarity">
    <text evidence="10">Belongs to the 4Fe4S bacterial-type ferredoxin family. RnfB subfamily.</text>
</comment>
<dbReference type="InterPro" id="IPR023753">
    <property type="entry name" value="FAD/NAD-binding_dom"/>
</dbReference>
<keyword evidence="14" id="KW-1185">Reference proteome</keyword>
<keyword evidence="6 10" id="KW-0249">Electron transport</keyword>
<dbReference type="Gene3D" id="1.10.15.40">
    <property type="entry name" value="Electron transport complex subunit B, putative Fe-S cluster"/>
    <property type="match status" value="1"/>
</dbReference>
<dbReference type="CDD" id="cd10549">
    <property type="entry name" value="MtMvhB_like"/>
    <property type="match status" value="1"/>
</dbReference>
<dbReference type="Gene3D" id="1.10.1060.10">
    <property type="entry name" value="Alpha-helical ferredoxin"/>
    <property type="match status" value="1"/>
</dbReference>
<sequence>MLDAAMINALVMMAVLGCVIGIGLAIASRVFYVYVDPKVEAVESALPGANCGGCGLPGCGANAAAIVEGKAAPNSCVAGGADLAETIAALLGMSIEAKEPDIAVPDCTYSVAEAKQKFVYNGISDCRAAALLSGGMKICTVGCLGLGTCVRACPFGALTMGENGLPVVDREKCTGCGTCERVCPKHIIKLSSVTRRILREYTTDDCIAPCRRACPAGINIPEYIRQITLGDYTASLSVIKERLPFPAVIGRICPRFCETMCRRTLVDEAVSINGLKRFVADAEKSAGRVKPFMAPSTGRQVAVIGGGVEGLSAGYFAARLGHSAMVLEASDKPGGLLRKAIAAERLPQAVMDDDIAGIREMGVTVKTRQIAGRDFTVDSLLADNFEAVLLATGGWDSRLGFDNPKTLAQGPVAGMALLIDVLKKEVPVKGNVVVIGGGALARQTADACTAAGAASVTFLLQEKTEAEAGLPADMSGAAIVLNAAVERLYGTGPAVSQVEYTDLATGQPVRIEAGTIVFAAGRFPELIFARRPEDTTDDDGVIKLPVQWQAVPPYKTADAAGQRGLLADGDPLSDMDAAIKAINAGRKAAACMHMLMYGDPLALPDNLLSPDAVVQTIDAVFGVLPKPRMIMPLRGDAEVAAGMEREAGFSETAARTEADRCLKCGIICYQHM</sequence>
<evidence type="ECO:0000256" key="9">
    <source>
        <dbReference type="ARBA" id="ARBA00023136"/>
    </source>
</evidence>